<gene>
    <name evidence="5" type="ORF">BU24DRAFT_462271</name>
</gene>
<keyword evidence="6" id="KW-1185">Reference proteome</keyword>
<comment type="similarity">
    <text evidence="1">Belongs to the methyltransferase superfamily.</text>
</comment>
<feature type="domain" description="Methyltransferase type 11" evidence="4">
    <location>
        <begin position="54"/>
        <end position="143"/>
    </location>
</feature>
<dbReference type="AlphaFoldDB" id="A0A6A5XTT8"/>
<dbReference type="PANTHER" id="PTHR44942">
    <property type="entry name" value="METHYLTRANSF_11 DOMAIN-CONTAINING PROTEIN"/>
    <property type="match status" value="1"/>
</dbReference>
<keyword evidence="2 5" id="KW-0489">Methyltransferase</keyword>
<evidence type="ECO:0000259" key="4">
    <source>
        <dbReference type="Pfam" id="PF08241"/>
    </source>
</evidence>
<dbReference type="InterPro" id="IPR051052">
    <property type="entry name" value="Diverse_substrate_MTase"/>
</dbReference>
<evidence type="ECO:0000313" key="6">
    <source>
        <dbReference type="Proteomes" id="UP000799778"/>
    </source>
</evidence>
<dbReference type="CDD" id="cd02440">
    <property type="entry name" value="AdoMet_MTases"/>
    <property type="match status" value="1"/>
</dbReference>
<dbReference type="Proteomes" id="UP000799778">
    <property type="component" value="Unassembled WGS sequence"/>
</dbReference>
<name>A0A6A5XTT8_9PLEO</name>
<dbReference type="InterPro" id="IPR013216">
    <property type="entry name" value="Methyltransf_11"/>
</dbReference>
<reference evidence="5" key="1">
    <citation type="journal article" date="2020" name="Stud. Mycol.">
        <title>101 Dothideomycetes genomes: a test case for predicting lifestyles and emergence of pathogens.</title>
        <authorList>
            <person name="Haridas S."/>
            <person name="Albert R."/>
            <person name="Binder M."/>
            <person name="Bloem J."/>
            <person name="Labutti K."/>
            <person name="Salamov A."/>
            <person name="Andreopoulos B."/>
            <person name="Baker S."/>
            <person name="Barry K."/>
            <person name="Bills G."/>
            <person name="Bluhm B."/>
            <person name="Cannon C."/>
            <person name="Castanera R."/>
            <person name="Culley D."/>
            <person name="Daum C."/>
            <person name="Ezra D."/>
            <person name="Gonzalez J."/>
            <person name="Henrissat B."/>
            <person name="Kuo A."/>
            <person name="Liang C."/>
            <person name="Lipzen A."/>
            <person name="Lutzoni F."/>
            <person name="Magnuson J."/>
            <person name="Mondo S."/>
            <person name="Nolan M."/>
            <person name="Ohm R."/>
            <person name="Pangilinan J."/>
            <person name="Park H.-J."/>
            <person name="Ramirez L."/>
            <person name="Alfaro M."/>
            <person name="Sun H."/>
            <person name="Tritt A."/>
            <person name="Yoshinaga Y."/>
            <person name="Zwiers L.-H."/>
            <person name="Turgeon B."/>
            <person name="Goodwin S."/>
            <person name="Spatafora J."/>
            <person name="Crous P."/>
            <person name="Grigoriev I."/>
        </authorList>
    </citation>
    <scope>NUCLEOTIDE SEQUENCE</scope>
    <source>
        <strain evidence="5">CBS 175.79</strain>
    </source>
</reference>
<dbReference type="GO" id="GO:0032259">
    <property type="term" value="P:methylation"/>
    <property type="evidence" value="ECO:0007669"/>
    <property type="project" value="UniProtKB-KW"/>
</dbReference>
<dbReference type="RefSeq" id="XP_033384409.1">
    <property type="nucleotide sequence ID" value="XM_033531983.1"/>
</dbReference>
<evidence type="ECO:0000256" key="1">
    <source>
        <dbReference type="ARBA" id="ARBA00008361"/>
    </source>
</evidence>
<organism evidence="5 6">
    <name type="scientific">Aaosphaeria arxii CBS 175.79</name>
    <dbReference type="NCBI Taxonomy" id="1450172"/>
    <lineage>
        <taxon>Eukaryota</taxon>
        <taxon>Fungi</taxon>
        <taxon>Dikarya</taxon>
        <taxon>Ascomycota</taxon>
        <taxon>Pezizomycotina</taxon>
        <taxon>Dothideomycetes</taxon>
        <taxon>Pleosporomycetidae</taxon>
        <taxon>Pleosporales</taxon>
        <taxon>Pleosporales incertae sedis</taxon>
        <taxon>Aaosphaeria</taxon>
    </lineage>
</organism>
<keyword evidence="3 5" id="KW-0808">Transferase</keyword>
<dbReference type="SUPFAM" id="SSF53335">
    <property type="entry name" value="S-adenosyl-L-methionine-dependent methyltransferases"/>
    <property type="match status" value="1"/>
</dbReference>
<dbReference type="PANTHER" id="PTHR44942:SF4">
    <property type="entry name" value="METHYLTRANSFERASE TYPE 11 DOMAIN-CONTAINING PROTEIN"/>
    <property type="match status" value="1"/>
</dbReference>
<dbReference type="EMBL" id="ML978069">
    <property type="protein sequence ID" value="KAF2016070.1"/>
    <property type="molecule type" value="Genomic_DNA"/>
</dbReference>
<dbReference type="Pfam" id="PF08241">
    <property type="entry name" value="Methyltransf_11"/>
    <property type="match status" value="1"/>
</dbReference>
<evidence type="ECO:0000313" key="5">
    <source>
        <dbReference type="EMBL" id="KAF2016070.1"/>
    </source>
</evidence>
<dbReference type="OrthoDB" id="10027013at2759"/>
<protein>
    <submittedName>
        <fullName evidence="5">Methyltransferase</fullName>
    </submittedName>
</protein>
<dbReference type="GeneID" id="54289380"/>
<accession>A0A6A5XTT8</accession>
<dbReference type="GO" id="GO:0008757">
    <property type="term" value="F:S-adenosylmethionine-dependent methyltransferase activity"/>
    <property type="evidence" value="ECO:0007669"/>
    <property type="project" value="InterPro"/>
</dbReference>
<sequence>MSSHDSGRLSDNALSGFSNAVLYDEHRPSYPPHAVATLLDAAGVSNLRGARLIDLAAGTGKFTELLAARQEQFNIVAVEPHSGMREELVRKDLKNVIVNDGLSTSIPAGNNTIDAVFVAQAFHWFANEESLLEIHRVLKPGGGLGLIWNAEDYNTPSTYPIKTEWATTLRRHLFALDDVTGDREPRFRHDRWRKAFEDQVSSTPITAALVGKTSSLFSLPLGEQKVEWTVWLDKEGLWKRLSTLSHVANLVGEKLEETRRIFDEALAGIDVERNQQGQVAVHGTTVVVWASKIP</sequence>
<dbReference type="Gene3D" id="3.40.50.150">
    <property type="entry name" value="Vaccinia Virus protein VP39"/>
    <property type="match status" value="1"/>
</dbReference>
<proteinExistence type="inferred from homology"/>
<evidence type="ECO:0000256" key="2">
    <source>
        <dbReference type="ARBA" id="ARBA00022603"/>
    </source>
</evidence>
<evidence type="ECO:0000256" key="3">
    <source>
        <dbReference type="ARBA" id="ARBA00022679"/>
    </source>
</evidence>
<dbReference type="InterPro" id="IPR029063">
    <property type="entry name" value="SAM-dependent_MTases_sf"/>
</dbReference>